<dbReference type="GO" id="GO:0046076">
    <property type="term" value="P:dTTP catabolic process"/>
    <property type="evidence" value="ECO:0007669"/>
    <property type="project" value="TreeGrafter"/>
</dbReference>
<dbReference type="InterPro" id="IPR011551">
    <property type="entry name" value="NTP_PyrPHydrolase_MazG"/>
</dbReference>
<evidence type="ECO:0000313" key="3">
    <source>
        <dbReference type="EMBL" id="QNM16245.1"/>
    </source>
</evidence>
<organism evidence="3 4">
    <name type="scientific">Fusobacterium hominis</name>
    <dbReference type="NCBI Taxonomy" id="2764326"/>
    <lineage>
        <taxon>Bacteria</taxon>
        <taxon>Fusobacteriati</taxon>
        <taxon>Fusobacteriota</taxon>
        <taxon>Fusobacteriia</taxon>
        <taxon>Fusobacteriales</taxon>
        <taxon>Fusobacteriaceae</taxon>
        <taxon>Fusobacterium</taxon>
    </lineage>
</organism>
<dbReference type="GO" id="GO:0006203">
    <property type="term" value="P:dGTP catabolic process"/>
    <property type="evidence" value="ECO:0007669"/>
    <property type="project" value="TreeGrafter"/>
</dbReference>
<dbReference type="KEGG" id="fho:H9Q81_07655"/>
<evidence type="ECO:0000313" key="4">
    <source>
        <dbReference type="Proteomes" id="UP000515913"/>
    </source>
</evidence>
<feature type="domain" description="NTP pyrophosphohydrolase MazG-like" evidence="2">
    <location>
        <begin position="166"/>
        <end position="226"/>
    </location>
</feature>
<proteinExistence type="predicted"/>
<dbReference type="GO" id="GO:0006950">
    <property type="term" value="P:response to stress"/>
    <property type="evidence" value="ECO:0007669"/>
    <property type="project" value="UniProtKB-ARBA"/>
</dbReference>
<evidence type="ECO:0000259" key="2">
    <source>
        <dbReference type="Pfam" id="PF03819"/>
    </source>
</evidence>
<dbReference type="AlphaFoldDB" id="A0A7G9GZL3"/>
<evidence type="ECO:0000256" key="1">
    <source>
        <dbReference type="SAM" id="Coils"/>
    </source>
</evidence>
<reference evidence="3 4" key="1">
    <citation type="submission" date="2020-08" db="EMBL/GenBank/DDBJ databases">
        <authorList>
            <person name="Liu C."/>
            <person name="Sun Q."/>
        </authorList>
    </citation>
    <scope>NUCLEOTIDE SEQUENCE [LARGE SCALE GENOMIC DNA]</scope>
    <source>
        <strain evidence="3 4">NSJ-57</strain>
    </source>
</reference>
<dbReference type="InterPro" id="IPR048015">
    <property type="entry name" value="NTP-PPase_MazG-like_N"/>
</dbReference>
<dbReference type="InterPro" id="IPR048011">
    <property type="entry name" value="NTP-PPase_MazG-like_C"/>
</dbReference>
<name>A0A7G9GZL3_9FUSO</name>
<protein>
    <submittedName>
        <fullName evidence="3">Nucleoside triphosphate pyrophosphohydrolase</fullName>
        <ecNumber evidence="3">3.6.1.9</ecNumber>
    </submittedName>
</protein>
<dbReference type="PANTHER" id="PTHR30522">
    <property type="entry name" value="NUCLEOSIDE TRIPHOSPHATE PYROPHOSPHOHYDROLASE"/>
    <property type="match status" value="1"/>
</dbReference>
<keyword evidence="3" id="KW-0378">Hydrolase</keyword>
<dbReference type="Gene3D" id="1.10.287.1080">
    <property type="entry name" value="MazG-like"/>
    <property type="match status" value="2"/>
</dbReference>
<dbReference type="FunFam" id="1.10.287.1080:FF:000003">
    <property type="entry name" value="Nucleoside triphosphate pyrophosphohydrolase"/>
    <property type="match status" value="1"/>
</dbReference>
<dbReference type="Proteomes" id="UP000515913">
    <property type="component" value="Chromosome"/>
</dbReference>
<dbReference type="FunFam" id="1.10.287.1080:FF:000001">
    <property type="entry name" value="Nucleoside triphosphate pyrophosphohydrolase"/>
    <property type="match status" value="1"/>
</dbReference>
<dbReference type="CDD" id="cd11529">
    <property type="entry name" value="NTP-PPase_MazG_Cterm"/>
    <property type="match status" value="1"/>
</dbReference>
<dbReference type="CDD" id="cd11528">
    <property type="entry name" value="NTP-PPase_MazG_Nterm"/>
    <property type="match status" value="1"/>
</dbReference>
<dbReference type="InterPro" id="IPR004518">
    <property type="entry name" value="MazG-like_dom"/>
</dbReference>
<dbReference type="EMBL" id="CP060637">
    <property type="protein sequence ID" value="QNM16245.1"/>
    <property type="molecule type" value="Genomic_DNA"/>
</dbReference>
<dbReference type="NCBIfam" id="TIGR00444">
    <property type="entry name" value="mazG"/>
    <property type="match status" value="1"/>
</dbReference>
<dbReference type="Pfam" id="PF03819">
    <property type="entry name" value="MazG"/>
    <property type="match status" value="2"/>
</dbReference>
<dbReference type="GO" id="GO:0046052">
    <property type="term" value="P:UTP catabolic process"/>
    <property type="evidence" value="ECO:0007669"/>
    <property type="project" value="TreeGrafter"/>
</dbReference>
<keyword evidence="4" id="KW-1185">Reference proteome</keyword>
<dbReference type="GO" id="GO:0046047">
    <property type="term" value="P:TTP catabolic process"/>
    <property type="evidence" value="ECO:0007669"/>
    <property type="project" value="TreeGrafter"/>
</dbReference>
<feature type="coiled-coil region" evidence="1">
    <location>
        <begin position="160"/>
        <end position="187"/>
    </location>
</feature>
<dbReference type="NCBIfam" id="NF007113">
    <property type="entry name" value="PRK09562.1"/>
    <property type="match status" value="1"/>
</dbReference>
<dbReference type="PANTHER" id="PTHR30522:SF0">
    <property type="entry name" value="NUCLEOSIDE TRIPHOSPHATE PYROPHOSPHOHYDROLASE"/>
    <property type="match status" value="1"/>
</dbReference>
<sequence>MKEFDRLVELIKILRGKDGCPWDRVQTLESLKPCLIEETAEVLEAMEGDPEEHKGELGDLLMNIVFQADIREDEGKFNIEDVSKEVCEKLIRRHPHVFGDKENNLTPEQTLVNWEAIKKTEKIHQNRKSALDGIPKYLPALSKAQKIQKKASKIGFDWGKDEIDQVIKKVNEEFDELKVEMEKNNHKGCKEELGDLLFAVVNLARFLDVDANQALENTIKKFDSRFRYVEERCDMQNSTLDQMNTLWEEAKLEEKKGKK</sequence>
<feature type="domain" description="NTP pyrophosphohydrolase MazG-like" evidence="2">
    <location>
        <begin position="26"/>
        <end position="98"/>
    </location>
</feature>
<keyword evidence="1" id="KW-0175">Coiled coil</keyword>
<dbReference type="GO" id="GO:0047429">
    <property type="term" value="F:nucleoside triphosphate diphosphatase activity"/>
    <property type="evidence" value="ECO:0007669"/>
    <property type="project" value="UniProtKB-EC"/>
</dbReference>
<gene>
    <name evidence="3" type="primary">mazG</name>
    <name evidence="3" type="ORF">H9Q81_07655</name>
</gene>
<accession>A0A7G9GZL3</accession>
<dbReference type="EC" id="3.6.1.9" evidence="3"/>
<dbReference type="GO" id="GO:0046081">
    <property type="term" value="P:dUTP catabolic process"/>
    <property type="evidence" value="ECO:0007669"/>
    <property type="project" value="TreeGrafter"/>
</dbReference>
<dbReference type="GO" id="GO:0046061">
    <property type="term" value="P:dATP catabolic process"/>
    <property type="evidence" value="ECO:0007669"/>
    <property type="project" value="TreeGrafter"/>
</dbReference>
<dbReference type="SUPFAM" id="SSF101386">
    <property type="entry name" value="all-alpha NTP pyrophosphatases"/>
    <property type="match status" value="2"/>
</dbReference>